<comment type="caution">
    <text evidence="2">The sequence shown here is derived from an EMBL/GenBank/DDBJ whole genome shotgun (WGS) entry which is preliminary data.</text>
</comment>
<feature type="compositionally biased region" description="Low complexity" evidence="1">
    <location>
        <begin position="94"/>
        <end position="103"/>
    </location>
</feature>
<reference evidence="3" key="1">
    <citation type="journal article" date="2019" name="Curr. Biol.">
        <title>Genome Sequence of Striga asiatica Provides Insight into the Evolution of Plant Parasitism.</title>
        <authorList>
            <person name="Yoshida S."/>
            <person name="Kim S."/>
            <person name="Wafula E.K."/>
            <person name="Tanskanen J."/>
            <person name="Kim Y.M."/>
            <person name="Honaas L."/>
            <person name="Yang Z."/>
            <person name="Spallek T."/>
            <person name="Conn C.E."/>
            <person name="Ichihashi Y."/>
            <person name="Cheong K."/>
            <person name="Cui S."/>
            <person name="Der J.P."/>
            <person name="Gundlach H."/>
            <person name="Jiao Y."/>
            <person name="Hori C."/>
            <person name="Ishida J.K."/>
            <person name="Kasahara H."/>
            <person name="Kiba T."/>
            <person name="Kim M.S."/>
            <person name="Koo N."/>
            <person name="Laohavisit A."/>
            <person name="Lee Y.H."/>
            <person name="Lumba S."/>
            <person name="McCourt P."/>
            <person name="Mortimer J.C."/>
            <person name="Mutuku J.M."/>
            <person name="Nomura T."/>
            <person name="Sasaki-Sekimoto Y."/>
            <person name="Seto Y."/>
            <person name="Wang Y."/>
            <person name="Wakatake T."/>
            <person name="Sakakibara H."/>
            <person name="Demura T."/>
            <person name="Yamaguchi S."/>
            <person name="Yoneyama K."/>
            <person name="Manabe R.I."/>
            <person name="Nelson D.C."/>
            <person name="Schulman A.H."/>
            <person name="Timko M.P."/>
            <person name="dePamphilis C.W."/>
            <person name="Choi D."/>
            <person name="Shirasu K."/>
        </authorList>
    </citation>
    <scope>NUCLEOTIDE SEQUENCE [LARGE SCALE GENOMIC DNA]</scope>
    <source>
        <strain evidence="3">cv. UVA1</strain>
    </source>
</reference>
<evidence type="ECO:0000256" key="1">
    <source>
        <dbReference type="SAM" id="MobiDB-lite"/>
    </source>
</evidence>
<sequence>MRLSWSSHESRHARWNTCRQANVRTSSPSRSRSRHTTQSRSSPDSGRYRWDPARFCVSLLQSPAIRARPDLTASQGEARVRRRSGSMAWRKARSSSSSSSNSR</sequence>
<feature type="region of interest" description="Disordered" evidence="1">
    <location>
        <begin position="1"/>
        <end position="49"/>
    </location>
</feature>
<dbReference type="Proteomes" id="UP000325081">
    <property type="component" value="Unassembled WGS sequence"/>
</dbReference>
<protein>
    <submittedName>
        <fullName evidence="2">Uncharacterized protein</fullName>
    </submittedName>
</protein>
<feature type="region of interest" description="Disordered" evidence="1">
    <location>
        <begin position="66"/>
        <end position="103"/>
    </location>
</feature>
<gene>
    <name evidence="2" type="ORF">STAS_05825</name>
</gene>
<evidence type="ECO:0000313" key="3">
    <source>
        <dbReference type="Proteomes" id="UP000325081"/>
    </source>
</evidence>
<dbReference type="EMBL" id="BKCP01004294">
    <property type="protein sequence ID" value="GER29916.1"/>
    <property type="molecule type" value="Genomic_DNA"/>
</dbReference>
<organism evidence="2 3">
    <name type="scientific">Striga asiatica</name>
    <name type="common">Asiatic witchweed</name>
    <name type="synonym">Buchnera asiatica</name>
    <dbReference type="NCBI Taxonomy" id="4170"/>
    <lineage>
        <taxon>Eukaryota</taxon>
        <taxon>Viridiplantae</taxon>
        <taxon>Streptophyta</taxon>
        <taxon>Embryophyta</taxon>
        <taxon>Tracheophyta</taxon>
        <taxon>Spermatophyta</taxon>
        <taxon>Magnoliopsida</taxon>
        <taxon>eudicotyledons</taxon>
        <taxon>Gunneridae</taxon>
        <taxon>Pentapetalae</taxon>
        <taxon>asterids</taxon>
        <taxon>lamiids</taxon>
        <taxon>Lamiales</taxon>
        <taxon>Orobanchaceae</taxon>
        <taxon>Buchnereae</taxon>
        <taxon>Striga</taxon>
    </lineage>
</organism>
<keyword evidence="3" id="KW-1185">Reference proteome</keyword>
<name>A0A5A7PBL2_STRAF</name>
<dbReference type="AlphaFoldDB" id="A0A5A7PBL2"/>
<accession>A0A5A7PBL2</accession>
<proteinExistence type="predicted"/>
<evidence type="ECO:0000313" key="2">
    <source>
        <dbReference type="EMBL" id="GER29916.1"/>
    </source>
</evidence>